<keyword evidence="2" id="KW-0812">Transmembrane</keyword>
<evidence type="ECO:0000256" key="2">
    <source>
        <dbReference type="SAM" id="Phobius"/>
    </source>
</evidence>
<feature type="compositionally biased region" description="Polar residues" evidence="1">
    <location>
        <begin position="1"/>
        <end position="15"/>
    </location>
</feature>
<evidence type="ECO:0000256" key="1">
    <source>
        <dbReference type="SAM" id="MobiDB-lite"/>
    </source>
</evidence>
<feature type="region of interest" description="Disordered" evidence="1">
    <location>
        <begin position="1"/>
        <end position="59"/>
    </location>
</feature>
<dbReference type="Proteomes" id="UP000241462">
    <property type="component" value="Unassembled WGS sequence"/>
</dbReference>
<name>A0A2T3A8E8_9PEZI</name>
<reference evidence="3 4" key="1">
    <citation type="journal article" date="2018" name="Mycol. Prog.">
        <title>Coniella lustricola, a new species from submerged detritus.</title>
        <authorList>
            <person name="Raudabaugh D.B."/>
            <person name="Iturriaga T."/>
            <person name="Carver A."/>
            <person name="Mondo S."/>
            <person name="Pangilinan J."/>
            <person name="Lipzen A."/>
            <person name="He G."/>
            <person name="Amirebrahimi M."/>
            <person name="Grigoriev I.V."/>
            <person name="Miller A.N."/>
        </authorList>
    </citation>
    <scope>NUCLEOTIDE SEQUENCE [LARGE SCALE GENOMIC DNA]</scope>
    <source>
        <strain evidence="3 4">B22-T-1</strain>
    </source>
</reference>
<feature type="region of interest" description="Disordered" evidence="1">
    <location>
        <begin position="74"/>
        <end position="93"/>
    </location>
</feature>
<dbReference type="AlphaFoldDB" id="A0A2T3A8E8"/>
<dbReference type="InParanoid" id="A0A2T3A8E8"/>
<keyword evidence="2" id="KW-1133">Transmembrane helix</keyword>
<proteinExistence type="predicted"/>
<feature type="compositionally biased region" description="Low complexity" evidence="1">
    <location>
        <begin position="83"/>
        <end position="93"/>
    </location>
</feature>
<organism evidence="3 4">
    <name type="scientific">Coniella lustricola</name>
    <dbReference type="NCBI Taxonomy" id="2025994"/>
    <lineage>
        <taxon>Eukaryota</taxon>
        <taxon>Fungi</taxon>
        <taxon>Dikarya</taxon>
        <taxon>Ascomycota</taxon>
        <taxon>Pezizomycotina</taxon>
        <taxon>Sordariomycetes</taxon>
        <taxon>Sordariomycetidae</taxon>
        <taxon>Diaporthales</taxon>
        <taxon>Schizoparmaceae</taxon>
        <taxon>Coniella</taxon>
    </lineage>
</organism>
<feature type="transmembrane region" description="Helical" evidence="2">
    <location>
        <begin position="168"/>
        <end position="194"/>
    </location>
</feature>
<evidence type="ECO:0000313" key="3">
    <source>
        <dbReference type="EMBL" id="PSR85699.1"/>
    </source>
</evidence>
<keyword evidence="4" id="KW-1185">Reference proteome</keyword>
<feature type="compositionally biased region" description="Polar residues" evidence="1">
    <location>
        <begin position="39"/>
        <end position="59"/>
    </location>
</feature>
<evidence type="ECO:0000313" key="4">
    <source>
        <dbReference type="Proteomes" id="UP000241462"/>
    </source>
</evidence>
<protein>
    <submittedName>
        <fullName evidence="3">Uncharacterized protein</fullName>
    </submittedName>
</protein>
<feature type="region of interest" description="Disordered" evidence="1">
    <location>
        <begin position="110"/>
        <end position="144"/>
    </location>
</feature>
<accession>A0A2T3A8E8</accession>
<gene>
    <name evidence="3" type="ORF">BD289DRAFT_253108</name>
</gene>
<keyword evidence="2" id="KW-0472">Membrane</keyword>
<sequence>MTVTTFSPSSPQDPTRLSVPRPMKANTPPASSSASSSATGQHSRSLPQPQAQPLNSAATTAAAVENMLSTSHPQLLIDPQPQPAQAGNPPLNADGIEDLIDHVHNIEASPTHEVRSPTTASVGTHDGSDAAETGGRTRSSSSFARRRYNKKRKLYWPCRVCGCSQSTVVMVLFLLIVVVAAAIGGGVGGSIFAASRVRNAQSPASTNTATARIRRAKFR</sequence>
<dbReference type="EMBL" id="KZ678439">
    <property type="protein sequence ID" value="PSR85699.1"/>
    <property type="molecule type" value="Genomic_DNA"/>
</dbReference>